<dbReference type="Gene3D" id="3.30.160.60">
    <property type="entry name" value="Classic Zinc Finger"/>
    <property type="match status" value="2"/>
</dbReference>
<evidence type="ECO:0000256" key="2">
    <source>
        <dbReference type="ARBA" id="ARBA00004123"/>
    </source>
</evidence>
<dbReference type="InterPro" id="IPR036236">
    <property type="entry name" value="Znf_C2H2_sf"/>
</dbReference>
<dbReference type="PANTHER" id="PTHR23226">
    <property type="entry name" value="ZINC FINGER AND SCAN DOMAIN-CONTAINING"/>
    <property type="match status" value="1"/>
</dbReference>
<keyword evidence="13" id="KW-0539">Nucleus</keyword>
<dbReference type="PROSITE" id="PS00028">
    <property type="entry name" value="ZINC_FINGER_C2H2_1"/>
    <property type="match status" value="2"/>
</dbReference>
<dbReference type="SMART" id="SM00355">
    <property type="entry name" value="ZnF_C2H2"/>
    <property type="match status" value="2"/>
</dbReference>
<dbReference type="GO" id="GO:0000981">
    <property type="term" value="F:DNA-binding transcription factor activity, RNA polymerase II-specific"/>
    <property type="evidence" value="ECO:0007669"/>
    <property type="project" value="TreeGrafter"/>
</dbReference>
<dbReference type="GO" id="GO:0000978">
    <property type="term" value="F:RNA polymerase II cis-regulatory region sequence-specific DNA binding"/>
    <property type="evidence" value="ECO:0007669"/>
    <property type="project" value="TreeGrafter"/>
</dbReference>
<comment type="function">
    <text evidence="1">Gap class segmentation protein that controls development of head structures.</text>
</comment>
<evidence type="ECO:0000256" key="6">
    <source>
        <dbReference type="ARBA" id="ARBA00022723"/>
    </source>
</evidence>
<reference evidence="16 17" key="1">
    <citation type="submission" date="2024-05" db="EMBL/GenBank/DDBJ databases">
        <authorList>
            <person name="Wallberg A."/>
        </authorList>
    </citation>
    <scope>NUCLEOTIDE SEQUENCE [LARGE SCALE GENOMIC DNA]</scope>
</reference>
<protein>
    <recommendedName>
        <fullName evidence="5">Protein hunchback</fullName>
    </recommendedName>
</protein>
<evidence type="ECO:0000256" key="9">
    <source>
        <dbReference type="ARBA" id="ARBA00022833"/>
    </source>
</evidence>
<keyword evidence="17" id="KW-1185">Reference proteome</keyword>
<gene>
    <name evidence="16" type="ORF">MNOR_LOCUS37407</name>
</gene>
<sequence length="124" mass="14736">KHVLMQHQRTHTRLCNKTFIGKRRLVTNNEEKTHQCSLCNKTFNLSSNLNRHMRSHIGRKQYQTRQNYDTIKEKPNLVKNKIAYSGESPYYCRQCDNTFSSKSNLEKHMIIHTVGETYQCNKCE</sequence>
<evidence type="ECO:0000256" key="3">
    <source>
        <dbReference type="ARBA" id="ARBA00006991"/>
    </source>
</evidence>
<dbReference type="GO" id="GO:0005634">
    <property type="term" value="C:nucleus"/>
    <property type="evidence" value="ECO:0007669"/>
    <property type="project" value="UniProtKB-SubCell"/>
</dbReference>
<name>A0AAV2SJL2_MEGNR</name>
<evidence type="ECO:0000256" key="4">
    <source>
        <dbReference type="ARBA" id="ARBA00007746"/>
    </source>
</evidence>
<evidence type="ECO:0000256" key="11">
    <source>
        <dbReference type="ARBA" id="ARBA00023125"/>
    </source>
</evidence>
<dbReference type="FunFam" id="3.30.160.60:FF:001480">
    <property type="entry name" value="Si:cabz01071911.3"/>
    <property type="match status" value="1"/>
</dbReference>
<evidence type="ECO:0000256" key="8">
    <source>
        <dbReference type="ARBA" id="ARBA00022771"/>
    </source>
</evidence>
<keyword evidence="11" id="KW-0238">DNA-binding</keyword>
<accession>A0AAV2SJL2</accession>
<comment type="subcellular location">
    <subcellularLocation>
        <location evidence="2">Nucleus</location>
    </subcellularLocation>
</comment>
<evidence type="ECO:0000259" key="15">
    <source>
        <dbReference type="PROSITE" id="PS50157"/>
    </source>
</evidence>
<evidence type="ECO:0000256" key="7">
    <source>
        <dbReference type="ARBA" id="ARBA00022737"/>
    </source>
</evidence>
<evidence type="ECO:0000256" key="12">
    <source>
        <dbReference type="ARBA" id="ARBA00023163"/>
    </source>
</evidence>
<dbReference type="Proteomes" id="UP001497623">
    <property type="component" value="Unassembled WGS sequence"/>
</dbReference>
<comment type="similarity">
    <text evidence="4">Belongs to the hunchback C2H2-type zinc-finger protein family.</text>
</comment>
<evidence type="ECO:0000313" key="17">
    <source>
        <dbReference type="Proteomes" id="UP001497623"/>
    </source>
</evidence>
<dbReference type="InterPro" id="IPR013087">
    <property type="entry name" value="Znf_C2H2_type"/>
</dbReference>
<evidence type="ECO:0000313" key="16">
    <source>
        <dbReference type="EMBL" id="CAL4198993.1"/>
    </source>
</evidence>
<evidence type="ECO:0000256" key="10">
    <source>
        <dbReference type="ARBA" id="ARBA00023015"/>
    </source>
</evidence>
<feature type="non-terminal residue" evidence="16">
    <location>
        <position position="124"/>
    </location>
</feature>
<evidence type="ECO:0000256" key="1">
    <source>
        <dbReference type="ARBA" id="ARBA00003983"/>
    </source>
</evidence>
<organism evidence="16 17">
    <name type="scientific">Meganyctiphanes norvegica</name>
    <name type="common">Northern krill</name>
    <name type="synonym">Thysanopoda norvegica</name>
    <dbReference type="NCBI Taxonomy" id="48144"/>
    <lineage>
        <taxon>Eukaryota</taxon>
        <taxon>Metazoa</taxon>
        <taxon>Ecdysozoa</taxon>
        <taxon>Arthropoda</taxon>
        <taxon>Crustacea</taxon>
        <taxon>Multicrustacea</taxon>
        <taxon>Malacostraca</taxon>
        <taxon>Eumalacostraca</taxon>
        <taxon>Eucarida</taxon>
        <taxon>Euphausiacea</taxon>
        <taxon>Euphausiidae</taxon>
        <taxon>Meganyctiphanes</taxon>
    </lineage>
</organism>
<evidence type="ECO:0000256" key="5">
    <source>
        <dbReference type="ARBA" id="ARBA00013638"/>
    </source>
</evidence>
<proteinExistence type="inferred from homology"/>
<comment type="caution">
    <text evidence="16">The sequence shown here is derived from an EMBL/GenBank/DDBJ whole genome shotgun (WGS) entry which is preliminary data.</text>
</comment>
<dbReference type="GO" id="GO:0008270">
    <property type="term" value="F:zinc ion binding"/>
    <property type="evidence" value="ECO:0007669"/>
    <property type="project" value="UniProtKB-KW"/>
</dbReference>
<evidence type="ECO:0000256" key="13">
    <source>
        <dbReference type="ARBA" id="ARBA00023242"/>
    </source>
</evidence>
<dbReference type="FunFam" id="3.30.160.60:FF:000123">
    <property type="entry name" value="transcriptional repressor CTCF isoform X1"/>
    <property type="match status" value="1"/>
</dbReference>
<dbReference type="AlphaFoldDB" id="A0AAV2SJL2"/>
<dbReference type="Pfam" id="PF00096">
    <property type="entry name" value="zf-C2H2"/>
    <property type="match status" value="2"/>
</dbReference>
<feature type="domain" description="C2H2-type" evidence="15">
    <location>
        <begin position="34"/>
        <end position="61"/>
    </location>
</feature>
<comment type="similarity">
    <text evidence="3">Belongs to the krueppel C2H2-type zinc-finger protein family.</text>
</comment>
<keyword evidence="10" id="KW-0805">Transcription regulation</keyword>
<dbReference type="SUPFAM" id="SSF57667">
    <property type="entry name" value="beta-beta-alpha zinc fingers"/>
    <property type="match status" value="2"/>
</dbReference>
<evidence type="ECO:0000256" key="14">
    <source>
        <dbReference type="PROSITE-ProRule" id="PRU00042"/>
    </source>
</evidence>
<feature type="non-terminal residue" evidence="16">
    <location>
        <position position="1"/>
    </location>
</feature>
<dbReference type="PROSITE" id="PS50157">
    <property type="entry name" value="ZINC_FINGER_C2H2_2"/>
    <property type="match status" value="2"/>
</dbReference>
<dbReference type="EMBL" id="CAXKWB010075056">
    <property type="protein sequence ID" value="CAL4198993.1"/>
    <property type="molecule type" value="Genomic_DNA"/>
</dbReference>
<keyword evidence="8 14" id="KW-0863">Zinc-finger</keyword>
<keyword evidence="9" id="KW-0862">Zinc</keyword>
<dbReference type="PANTHER" id="PTHR23226:SF416">
    <property type="entry name" value="FI01424P"/>
    <property type="match status" value="1"/>
</dbReference>
<keyword evidence="6" id="KW-0479">Metal-binding</keyword>
<feature type="domain" description="C2H2-type" evidence="15">
    <location>
        <begin position="90"/>
        <end position="117"/>
    </location>
</feature>
<keyword evidence="12" id="KW-0804">Transcription</keyword>
<keyword evidence="7" id="KW-0677">Repeat</keyword>